<dbReference type="EMBL" id="LR796894">
    <property type="protein sequence ID" value="CAB4172964.1"/>
    <property type="molecule type" value="Genomic_DNA"/>
</dbReference>
<accession>A0A6J5Q059</accession>
<name>A0A6J5Q059_9CAUD</name>
<evidence type="ECO:0000313" key="1">
    <source>
        <dbReference type="EMBL" id="CAB4172964.1"/>
    </source>
</evidence>
<gene>
    <name evidence="1" type="ORF">UFOVP950_20</name>
</gene>
<reference evidence="1" key="1">
    <citation type="submission" date="2020-05" db="EMBL/GenBank/DDBJ databases">
        <authorList>
            <person name="Chiriac C."/>
            <person name="Salcher M."/>
            <person name="Ghai R."/>
            <person name="Kavagutti S V."/>
        </authorList>
    </citation>
    <scope>NUCLEOTIDE SEQUENCE</scope>
</reference>
<proteinExistence type="predicted"/>
<organism evidence="1">
    <name type="scientific">uncultured Caudovirales phage</name>
    <dbReference type="NCBI Taxonomy" id="2100421"/>
    <lineage>
        <taxon>Viruses</taxon>
        <taxon>Duplodnaviria</taxon>
        <taxon>Heunggongvirae</taxon>
        <taxon>Uroviricota</taxon>
        <taxon>Caudoviricetes</taxon>
        <taxon>Peduoviridae</taxon>
        <taxon>Maltschvirus</taxon>
        <taxon>Maltschvirus maltsch</taxon>
    </lineage>
</organism>
<protein>
    <submittedName>
        <fullName evidence="1">Uncharacterized protein</fullName>
    </submittedName>
</protein>
<sequence length="66" mass="7523">MKTKEEEVQTEVQEEVQKLKVELTVQEWEAVLAVIEQSTSPHIQVKSISAELVKQLQPQVPNDVKP</sequence>